<dbReference type="OrthoDB" id="9797912at2"/>
<dbReference type="RefSeq" id="WP_015499986.1">
    <property type="nucleotide sequence ID" value="NC_020911.1"/>
</dbReference>
<sequence>MTFYNASISKTLTAAALAFALVAPAFAQETPVETAEEQPQSVFNMGENVDENGDPIASDEAAPQEPQPGQQYLREVFNDWALRCLKVEGGEDPCQMYQLLSDADGNAVAEIAIVALPEAGEAVAGATIVAPLETLLTEQVTLRVDGGQARRFPFDFCNAGGCVTRIGLTEQDVALFRGGATATLSMVPAAAPDQTVTVTMSLSGFTAAYTAASQ</sequence>
<organism evidence="3 4">
    <name type="scientific">Octadecabacter antarcticus 307</name>
    <dbReference type="NCBI Taxonomy" id="391626"/>
    <lineage>
        <taxon>Bacteria</taxon>
        <taxon>Pseudomonadati</taxon>
        <taxon>Pseudomonadota</taxon>
        <taxon>Alphaproteobacteria</taxon>
        <taxon>Rhodobacterales</taxon>
        <taxon>Roseobacteraceae</taxon>
        <taxon>Octadecabacter</taxon>
    </lineage>
</organism>
<feature type="chain" id="PRO_5004102195" evidence="2">
    <location>
        <begin position="28"/>
        <end position="214"/>
    </location>
</feature>
<dbReference type="eggNOG" id="COG5342">
    <property type="taxonomic scope" value="Bacteria"/>
</dbReference>
<feature type="region of interest" description="Disordered" evidence="1">
    <location>
        <begin position="32"/>
        <end position="67"/>
    </location>
</feature>
<name>M9R877_9RHOB</name>
<evidence type="ECO:0000256" key="2">
    <source>
        <dbReference type="SAM" id="SignalP"/>
    </source>
</evidence>
<dbReference type="EMBL" id="CP003740">
    <property type="protein sequence ID" value="AGI67968.1"/>
    <property type="molecule type" value="Genomic_DNA"/>
</dbReference>
<evidence type="ECO:0000313" key="3">
    <source>
        <dbReference type="EMBL" id="AGI67968.1"/>
    </source>
</evidence>
<feature type="signal peptide" evidence="2">
    <location>
        <begin position="1"/>
        <end position="27"/>
    </location>
</feature>
<accession>M9R877</accession>
<keyword evidence="2" id="KW-0732">Signal</keyword>
<gene>
    <name evidence="3" type="ORF">OAN307_c23530</name>
</gene>
<evidence type="ECO:0000313" key="4">
    <source>
        <dbReference type="Proteomes" id="UP000005307"/>
    </source>
</evidence>
<dbReference type="Proteomes" id="UP000005307">
    <property type="component" value="Chromosome"/>
</dbReference>
<dbReference type="STRING" id="391626.OAN307_c23530"/>
<dbReference type="InterPro" id="IPR038696">
    <property type="entry name" value="IalB_sf"/>
</dbReference>
<dbReference type="HOGENOM" id="CLU_096085_1_0_5"/>
<dbReference type="Pfam" id="PF06776">
    <property type="entry name" value="IalB"/>
    <property type="match status" value="1"/>
</dbReference>
<dbReference type="KEGG" id="oat:OAN307_c23530"/>
<dbReference type="Gene3D" id="2.60.40.1880">
    <property type="entry name" value="Invasion associated locus B (IalB) protein"/>
    <property type="match status" value="1"/>
</dbReference>
<evidence type="ECO:0000256" key="1">
    <source>
        <dbReference type="SAM" id="MobiDB-lite"/>
    </source>
</evidence>
<protein>
    <submittedName>
        <fullName evidence="3">Invasion protein B-like protein</fullName>
    </submittedName>
</protein>
<reference evidence="3 4" key="1">
    <citation type="journal article" date="2013" name="PLoS ONE">
        <title>Poles Apart: Arctic and Antarctic Octadecabacter strains Share High Genome Plasticity and a New Type of Xanthorhodopsin.</title>
        <authorList>
            <person name="Vollmers J."/>
            <person name="Voget S."/>
            <person name="Dietrich S."/>
            <person name="Gollnow K."/>
            <person name="Smits M."/>
            <person name="Meyer K."/>
            <person name="Brinkhoff T."/>
            <person name="Simon M."/>
            <person name="Daniel R."/>
        </authorList>
    </citation>
    <scope>NUCLEOTIDE SEQUENCE [LARGE SCALE GENOMIC DNA]</scope>
    <source>
        <strain evidence="3 4">307</strain>
    </source>
</reference>
<keyword evidence="4" id="KW-1185">Reference proteome</keyword>
<dbReference type="InterPro" id="IPR010642">
    <property type="entry name" value="Invasion_prot_B"/>
</dbReference>
<proteinExistence type="predicted"/>
<dbReference type="AlphaFoldDB" id="M9R877"/>